<dbReference type="EMBL" id="UFUW01000001">
    <property type="protein sequence ID" value="SUX25694.1"/>
    <property type="molecule type" value="Genomic_DNA"/>
</dbReference>
<evidence type="ECO:0000313" key="4">
    <source>
        <dbReference type="Proteomes" id="UP000254572"/>
    </source>
</evidence>
<organism evidence="3 4">
    <name type="scientific">Cardiobacterium valvarum</name>
    <dbReference type="NCBI Taxonomy" id="194702"/>
    <lineage>
        <taxon>Bacteria</taxon>
        <taxon>Pseudomonadati</taxon>
        <taxon>Pseudomonadota</taxon>
        <taxon>Gammaproteobacteria</taxon>
        <taxon>Cardiobacteriales</taxon>
        <taxon>Cardiobacteriaceae</taxon>
        <taxon>Cardiobacterium</taxon>
    </lineage>
</organism>
<protein>
    <submittedName>
        <fullName evidence="3">Transferrin binding protein-like solute binding protein</fullName>
    </submittedName>
</protein>
<proteinExistence type="predicted"/>
<keyword evidence="4" id="KW-1185">Reference proteome</keyword>
<feature type="region of interest" description="Disordered" evidence="1">
    <location>
        <begin position="29"/>
        <end position="48"/>
    </location>
</feature>
<feature type="compositionally biased region" description="Pro residues" evidence="1">
    <location>
        <begin position="33"/>
        <end position="46"/>
    </location>
</feature>
<dbReference type="InterPro" id="IPR011250">
    <property type="entry name" value="OMP/PagP_B-barrel"/>
</dbReference>
<dbReference type="InterPro" id="IPR001677">
    <property type="entry name" value="TbpB_B_D"/>
</dbReference>
<name>A0A381EF90_9GAMM</name>
<dbReference type="Pfam" id="PF01298">
    <property type="entry name" value="TbpB_B_D"/>
    <property type="match status" value="1"/>
</dbReference>
<feature type="domain" description="Transferrin-binding protein B C-lobe/N-lobe beta-barrel" evidence="2">
    <location>
        <begin position="148"/>
        <end position="252"/>
    </location>
</feature>
<dbReference type="SUPFAM" id="SSF56925">
    <property type="entry name" value="OMPA-like"/>
    <property type="match status" value="1"/>
</dbReference>
<sequence length="262" mass="27995">MSFKSIGIMSSIAFALLLTGCGGSGPGIKVVPSPKPTPDIPSPKPTPGNNVYRSMSSYNSTKHASNGSVSNNAPSFDTLTFNGRELPLVVENIKNGRIVALDRGAKLGGVSYKKFYVGTTRQANARFGALNYDGNNIVFHQGYLSAHVPTRGEAEYVGDVIHVNNTDNNYTNGIMIARANFADKTLKMAFTKPGDKSNFVNRNLEATINGNKFSGLSNGTHVDGAFYGNDAKEMAGHYTNAKENFQGAFGGTQQWSRGTGTH</sequence>
<dbReference type="OrthoDB" id="5689800at2"/>
<accession>A0A381EF90</accession>
<dbReference type="AlphaFoldDB" id="A0A381EF90"/>
<evidence type="ECO:0000259" key="2">
    <source>
        <dbReference type="Pfam" id="PF01298"/>
    </source>
</evidence>
<dbReference type="PROSITE" id="PS51257">
    <property type="entry name" value="PROKAR_LIPOPROTEIN"/>
    <property type="match status" value="1"/>
</dbReference>
<dbReference type="RefSeq" id="WP_115612628.1">
    <property type="nucleotide sequence ID" value="NZ_JBHLZC010000001.1"/>
</dbReference>
<reference evidence="3 4" key="1">
    <citation type="submission" date="2018-06" db="EMBL/GenBank/DDBJ databases">
        <authorList>
            <consortium name="Pathogen Informatics"/>
            <person name="Doyle S."/>
        </authorList>
    </citation>
    <scope>NUCLEOTIDE SEQUENCE [LARGE SCALE GENOMIC DNA]</scope>
    <source>
        <strain evidence="3 4">NCTC13294</strain>
    </source>
</reference>
<evidence type="ECO:0000313" key="3">
    <source>
        <dbReference type="EMBL" id="SUX25694.1"/>
    </source>
</evidence>
<gene>
    <name evidence="3" type="ORF">NCTC13294_02583</name>
</gene>
<dbReference type="Proteomes" id="UP000254572">
    <property type="component" value="Unassembled WGS sequence"/>
</dbReference>
<dbReference type="Gene3D" id="2.40.160.90">
    <property type="match status" value="1"/>
</dbReference>
<evidence type="ECO:0000256" key="1">
    <source>
        <dbReference type="SAM" id="MobiDB-lite"/>
    </source>
</evidence>